<dbReference type="Proteomes" id="UP000273044">
    <property type="component" value="Chromosome"/>
</dbReference>
<dbReference type="CDD" id="cd06558">
    <property type="entry name" value="crotonase-like"/>
    <property type="match status" value="1"/>
</dbReference>
<dbReference type="EMBL" id="LR134406">
    <property type="protein sequence ID" value="VEH69699.1"/>
    <property type="molecule type" value="Genomic_DNA"/>
</dbReference>
<dbReference type="SUPFAM" id="SSF52096">
    <property type="entry name" value="ClpP/crotonase"/>
    <property type="match status" value="1"/>
</dbReference>
<dbReference type="InterPro" id="IPR051683">
    <property type="entry name" value="Enoyl-CoA_Hydratase/Isomerase"/>
</dbReference>
<accession>A0A3S4UTV1</accession>
<name>A0A3S4UTV1_9ACTN</name>
<evidence type="ECO:0000256" key="1">
    <source>
        <dbReference type="ARBA" id="ARBA00005254"/>
    </source>
</evidence>
<organism evidence="2 3">
    <name type="scientific">Arachnia propionica</name>
    <dbReference type="NCBI Taxonomy" id="1750"/>
    <lineage>
        <taxon>Bacteria</taxon>
        <taxon>Bacillati</taxon>
        <taxon>Actinomycetota</taxon>
        <taxon>Actinomycetes</taxon>
        <taxon>Propionibacteriales</taxon>
        <taxon>Propionibacteriaceae</taxon>
        <taxon>Arachnia</taxon>
    </lineage>
</organism>
<keyword evidence="3" id="KW-1185">Reference proteome</keyword>
<gene>
    <name evidence="2" type="primary">pksH</name>
    <name evidence="2" type="ORF">NCTC12967_00975</name>
</gene>
<proteinExistence type="inferred from homology"/>
<dbReference type="NCBIfam" id="NF005498">
    <property type="entry name" value="PRK07112.1"/>
    <property type="match status" value="1"/>
</dbReference>
<evidence type="ECO:0000313" key="3">
    <source>
        <dbReference type="Proteomes" id="UP000273044"/>
    </source>
</evidence>
<dbReference type="GO" id="GO:0016829">
    <property type="term" value="F:lyase activity"/>
    <property type="evidence" value="ECO:0007669"/>
    <property type="project" value="UniProtKB-KW"/>
</dbReference>
<dbReference type="PANTHER" id="PTHR42964:SF1">
    <property type="entry name" value="POLYKETIDE BIOSYNTHESIS ENOYL-COA HYDRATASE PKSH-RELATED"/>
    <property type="match status" value="1"/>
</dbReference>
<dbReference type="EC" id="4.2.1.-" evidence="2"/>
<dbReference type="Gene3D" id="3.90.226.10">
    <property type="entry name" value="2-enoyl-CoA Hydratase, Chain A, domain 1"/>
    <property type="match status" value="1"/>
</dbReference>
<dbReference type="InterPro" id="IPR029045">
    <property type="entry name" value="ClpP/crotonase-like_dom_sf"/>
</dbReference>
<dbReference type="InterPro" id="IPR001753">
    <property type="entry name" value="Enoyl-CoA_hydra/iso"/>
</dbReference>
<protein>
    <submittedName>
        <fullName evidence="2">Probable polyketide biosynthesis enoyl-CoA hydratase pksH</fullName>
        <ecNumber evidence="2">4.2.1.-</ecNumber>
    </submittedName>
</protein>
<dbReference type="PANTHER" id="PTHR42964">
    <property type="entry name" value="ENOYL-COA HYDRATASE"/>
    <property type="match status" value="1"/>
</dbReference>
<keyword evidence="2" id="KW-0456">Lyase</keyword>
<comment type="similarity">
    <text evidence="1">Belongs to the enoyl-CoA hydratase/isomerase family.</text>
</comment>
<dbReference type="GeneID" id="64406456"/>
<evidence type="ECO:0000313" key="2">
    <source>
        <dbReference type="EMBL" id="VEH69699.1"/>
    </source>
</evidence>
<dbReference type="AlphaFoldDB" id="A0A3S4UTV1"/>
<dbReference type="RefSeq" id="WP_073970054.1">
    <property type="nucleotide sequence ID" value="NZ_LR134406.1"/>
</dbReference>
<reference evidence="2 3" key="1">
    <citation type="submission" date="2018-12" db="EMBL/GenBank/DDBJ databases">
        <authorList>
            <consortium name="Pathogen Informatics"/>
        </authorList>
    </citation>
    <scope>NUCLEOTIDE SEQUENCE [LARGE SCALE GENOMIC DNA]</scope>
    <source>
        <strain evidence="2 3">NCTC12967</strain>
    </source>
</reference>
<dbReference type="Pfam" id="PF00378">
    <property type="entry name" value="ECH_1"/>
    <property type="match status" value="1"/>
</dbReference>
<sequence length="278" mass="30291">MTRSGNGDAGLRGHSSPACVELSIDGRVALLRLNRSESGNSISARMVAELWEMFDEAEAKCSVLVLEGGHEVFCVGADLSEYSSSEDAPDDPGSLYRLWARMATGPLLTVAHIRGRVMAGGVGFVAASDIAICSVEATFALSELLFGLYPAMVLPFLIRRIGRQHAHYLTCTTQPIGAQRAEQWGLVDEATPDTRRALGRCLSRLTRVPSEAIQTYKDYLNGVTGPICEHEARAVRANREMFLNSDNLRRISDFTTLGLMPWEREFAGVRAGLGRTVS</sequence>